<organism evidence="2 3">
    <name type="scientific">Trichoderma gamsii</name>
    <dbReference type="NCBI Taxonomy" id="398673"/>
    <lineage>
        <taxon>Eukaryota</taxon>
        <taxon>Fungi</taxon>
        <taxon>Dikarya</taxon>
        <taxon>Ascomycota</taxon>
        <taxon>Pezizomycotina</taxon>
        <taxon>Sordariomycetes</taxon>
        <taxon>Hypocreomycetidae</taxon>
        <taxon>Hypocreales</taxon>
        <taxon>Hypocreaceae</taxon>
        <taxon>Trichoderma</taxon>
    </lineage>
</organism>
<feature type="compositionally biased region" description="Pro residues" evidence="1">
    <location>
        <begin position="249"/>
        <end position="258"/>
    </location>
</feature>
<dbReference type="SUPFAM" id="SSF101447">
    <property type="entry name" value="Formin homology 2 domain (FH2 domain)"/>
    <property type="match status" value="1"/>
</dbReference>
<comment type="caution">
    <text evidence="2">The sequence shown here is derived from an EMBL/GenBank/DDBJ whole genome shotgun (WGS) entry which is preliminary data.</text>
</comment>
<feature type="region of interest" description="Disordered" evidence="1">
    <location>
        <begin position="387"/>
        <end position="415"/>
    </location>
</feature>
<feature type="compositionally biased region" description="Polar residues" evidence="1">
    <location>
        <begin position="88"/>
        <end position="98"/>
    </location>
</feature>
<proteinExistence type="predicted"/>
<feature type="compositionally biased region" description="Pro residues" evidence="1">
    <location>
        <begin position="1"/>
        <end position="12"/>
    </location>
</feature>
<dbReference type="EMBL" id="MTYH01000104">
    <property type="protein sequence ID" value="PNP38547.1"/>
    <property type="molecule type" value="Genomic_DNA"/>
</dbReference>
<name>A0A2K0SZ46_9HYPO</name>
<gene>
    <name evidence="2" type="ORF">TGAMA5MH_09628</name>
</gene>
<evidence type="ECO:0000256" key="1">
    <source>
        <dbReference type="SAM" id="MobiDB-lite"/>
    </source>
</evidence>
<feature type="compositionally biased region" description="Low complexity" evidence="1">
    <location>
        <begin position="337"/>
        <end position="354"/>
    </location>
</feature>
<feature type="compositionally biased region" description="Pro residues" evidence="1">
    <location>
        <begin position="21"/>
        <end position="30"/>
    </location>
</feature>
<evidence type="ECO:0008006" key="4">
    <source>
        <dbReference type="Google" id="ProtNLM"/>
    </source>
</evidence>
<feature type="compositionally biased region" description="Pro residues" evidence="1">
    <location>
        <begin position="224"/>
        <end position="237"/>
    </location>
</feature>
<feature type="compositionally biased region" description="Polar residues" evidence="1">
    <location>
        <begin position="264"/>
        <end position="277"/>
    </location>
</feature>
<feature type="compositionally biased region" description="Polar residues" evidence="1">
    <location>
        <begin position="175"/>
        <end position="189"/>
    </location>
</feature>
<feature type="compositionally biased region" description="Polar residues" evidence="1">
    <location>
        <begin position="355"/>
        <end position="368"/>
    </location>
</feature>
<protein>
    <recommendedName>
        <fullName evidence="4">Integral membrane protein</fullName>
    </recommendedName>
</protein>
<feature type="compositionally biased region" description="Polar residues" evidence="1">
    <location>
        <begin position="37"/>
        <end position="54"/>
    </location>
</feature>
<dbReference type="OrthoDB" id="5324692at2759"/>
<accession>A0A2K0SZ46</accession>
<feature type="compositionally biased region" description="Low complexity" evidence="1">
    <location>
        <begin position="278"/>
        <end position="295"/>
    </location>
</feature>
<evidence type="ECO:0000313" key="3">
    <source>
        <dbReference type="Proteomes" id="UP000236546"/>
    </source>
</evidence>
<feature type="compositionally biased region" description="Low complexity" evidence="1">
    <location>
        <begin position="60"/>
        <end position="77"/>
    </location>
</feature>
<feature type="compositionally biased region" description="Polar residues" evidence="1">
    <location>
        <begin position="132"/>
        <end position="141"/>
    </location>
</feature>
<dbReference type="Proteomes" id="UP000236546">
    <property type="component" value="Unassembled WGS sequence"/>
</dbReference>
<sequence>MSGYPQPPPLPPRYNVGSGPPQLPPRPPPQQTSGQPVQNNAQYSYGSMSPQQQPLYGYQAPPLSAPSSYPATTAAVPYFPPPPDASPTGHNPSSVSTASTQRPSQSYPPPPISRRPVPQSPSGYSPHPPYNPAQNAQTQASYTYYPPPPTAYYNNPPASVAATPNTSGLPLATPPQGSTYQYTSYTSAEPNSLPPSSPQSPASGGHMRYGNVNSPSHQNTPSFLPAPPPPPPPPLSTRPPVERTSVIHYPPPPPPPPATATATLENEGQQFATSQHGLTSSSSLPLSQLQINQSQDLPRPAVALESQHAALTSSPPPPTSATSPQAQQSNVLLQAYQPQPTQNSSTQITSNTSSAPYPQDTQPSTTVPSADPMASLSSQMVNLNVSCLGGATEPEPSERRRDENAPQPPPHIRATGPPLEVITFCPEGRVVDYSLYWYRLPDIPDFLICTKCHADNIQSTQLASQFEKIKRPDNQNSSCSFWIPRVKEVMWPQAVRTGNMDAMRLFMKKRGSMKPCKGANPTAATQGIKWYGMSNSDINGFISCETCYEDRIVGTSFESKFSLYRQQPADEQWSCDVALQYISRALVKLAQQNDWAGFVAGATRRLSIPKCEGKEVRSNSCTWYMPRRKIENMQACEACYMDRVSLTRFEREFEAWQEKTDFDTFLQNLTQFWACKLHETNLPLVWAMDNAIEQRDWSVFSSSAEVACRLPPCTANGFIHGNWWTIQGGCDNFDVCETCYTSILRTSGVGHFFEPAKRNPEATLICDFCVSSPRFRQYIRMYAKSVDQGVFSYYLDYVRTFASVPVCPVLKTVEKSHWWGYPGALFCQDCYLSFVIDTKLGSSVPIKEGFDERPQICQIWSSRMRTMWLQACDAGAPGSPESDAKVKEFTEFANQRLKIYTQTIPQMDFIREMKQMRMQAAMTQGLVSVMYRGSDSLLSISGATDGNLHGNSQLGWYDTTQGVQGAQAFQNMQAGFASANRTDEWMQVFQLEQIWKQVE</sequence>
<reference evidence="2 3" key="1">
    <citation type="submission" date="2017-02" db="EMBL/GenBank/DDBJ databases">
        <title>Genomes of Trichoderma spp. with biocontrol activity.</title>
        <authorList>
            <person name="Gardiner D."/>
            <person name="Kazan K."/>
            <person name="Vos C."/>
            <person name="Harvey P."/>
        </authorList>
    </citation>
    <scope>NUCLEOTIDE SEQUENCE [LARGE SCALE GENOMIC DNA]</scope>
    <source>
        <strain evidence="2 3">A5MH</strain>
    </source>
</reference>
<evidence type="ECO:0000313" key="2">
    <source>
        <dbReference type="EMBL" id="PNP38547.1"/>
    </source>
</evidence>
<feature type="region of interest" description="Disordered" evidence="1">
    <location>
        <begin position="1"/>
        <end position="372"/>
    </location>
</feature>
<feature type="compositionally biased region" description="Low complexity" evidence="1">
    <location>
        <begin position="320"/>
        <end position="329"/>
    </location>
</feature>
<dbReference type="AlphaFoldDB" id="A0A2K0SZ46"/>